<dbReference type="SUPFAM" id="SSF55073">
    <property type="entry name" value="Nucleotide cyclase"/>
    <property type="match status" value="1"/>
</dbReference>
<gene>
    <name evidence="3" type="ORF">Y919_12075</name>
</gene>
<dbReference type="PANTHER" id="PTHR33121">
    <property type="entry name" value="CYCLIC DI-GMP PHOSPHODIESTERASE PDEF"/>
    <property type="match status" value="1"/>
</dbReference>
<evidence type="ECO:0000313" key="3">
    <source>
        <dbReference type="EMBL" id="KGG79439.1"/>
    </source>
</evidence>
<reference evidence="3 4" key="1">
    <citation type="submission" date="2013-12" db="EMBL/GenBank/DDBJ databases">
        <title>Draft genome sequence of Caloranaerobacter sp. H53214.</title>
        <authorList>
            <person name="Jiang L.J."/>
            <person name="Shao Z.Z."/>
            <person name="Long M.N."/>
        </authorList>
    </citation>
    <scope>NUCLEOTIDE SEQUENCE [LARGE SCALE GENOMIC DNA]</scope>
    <source>
        <strain evidence="3 4">H53214</strain>
    </source>
</reference>
<dbReference type="Pfam" id="PF00990">
    <property type="entry name" value="GGDEF"/>
    <property type="match status" value="1"/>
</dbReference>
<evidence type="ECO:0000259" key="1">
    <source>
        <dbReference type="PROSITE" id="PS50883"/>
    </source>
</evidence>
<dbReference type="Gene3D" id="3.20.20.450">
    <property type="entry name" value="EAL domain"/>
    <property type="match status" value="1"/>
</dbReference>
<dbReference type="CDD" id="cd01949">
    <property type="entry name" value="GGDEF"/>
    <property type="match status" value="1"/>
</dbReference>
<protein>
    <recommendedName>
        <fullName evidence="5">Diguanylate cyclase</fullName>
    </recommendedName>
</protein>
<dbReference type="STRING" id="1156417.Y919_12075"/>
<evidence type="ECO:0008006" key="5">
    <source>
        <dbReference type="Google" id="ProtNLM"/>
    </source>
</evidence>
<feature type="domain" description="EAL" evidence="1">
    <location>
        <begin position="171"/>
        <end position="424"/>
    </location>
</feature>
<dbReference type="InterPro" id="IPR035919">
    <property type="entry name" value="EAL_sf"/>
</dbReference>
<dbReference type="InterPro" id="IPR001633">
    <property type="entry name" value="EAL_dom"/>
</dbReference>
<dbReference type="AlphaFoldDB" id="A0A096CSC9"/>
<dbReference type="NCBIfam" id="TIGR00254">
    <property type="entry name" value="GGDEF"/>
    <property type="match status" value="1"/>
</dbReference>
<dbReference type="GO" id="GO:0071111">
    <property type="term" value="F:cyclic-guanylate-specific phosphodiesterase activity"/>
    <property type="evidence" value="ECO:0007669"/>
    <property type="project" value="InterPro"/>
</dbReference>
<dbReference type="InterPro" id="IPR029787">
    <property type="entry name" value="Nucleotide_cyclase"/>
</dbReference>
<dbReference type="CDD" id="cd01948">
    <property type="entry name" value="EAL"/>
    <property type="match status" value="1"/>
</dbReference>
<feature type="domain" description="GGDEF" evidence="2">
    <location>
        <begin position="31"/>
        <end position="162"/>
    </location>
</feature>
<dbReference type="InterPro" id="IPR000160">
    <property type="entry name" value="GGDEF_dom"/>
</dbReference>
<sequence length="426" mass="49958">MKLRSKLHYFDRITGLPNRQYLYKYFSKNISEFIVILLDIDDFKYANGTFGHKFGDKYLKAFSIKLSKILDEKGDVFFHNGDKFLVFLPKLELEMIDSRIESLFKKLQDSFKVEGREIYNSVSMGVYITKENDSIDDAIRKAEAAMYIAKRKGKGQYRYFDENVEKDTMKKIIMVNELRKAITRNELYLLYQPVLDIKENKILEVEALLRWKNEELGEVSPVDFIPIAEETGLIREIGYWVIRKACNQIKKWEKKNLNLKVAINISPNQFDDKDFFYNVKNIVTREKVDFSKIKFEITETQILKLEKRNMKRLMELTKMGAVISLDDFGVGYSSLKNLAFFPVSELKIDKSFIDHININKKIEKLISSILFVAYKMGYKVTAEGVERKEQLDKLLEYGCDKIQGYYIGKPMTESDIIEILQRSTII</sequence>
<dbReference type="SMART" id="SM00267">
    <property type="entry name" value="GGDEF"/>
    <property type="match status" value="1"/>
</dbReference>
<dbReference type="Gene3D" id="3.30.70.270">
    <property type="match status" value="1"/>
</dbReference>
<dbReference type="PROSITE" id="PS50887">
    <property type="entry name" value="GGDEF"/>
    <property type="match status" value="1"/>
</dbReference>
<dbReference type="InterPro" id="IPR043128">
    <property type="entry name" value="Rev_trsase/Diguanyl_cyclase"/>
</dbReference>
<dbReference type="PROSITE" id="PS50883">
    <property type="entry name" value="EAL"/>
    <property type="match status" value="1"/>
</dbReference>
<dbReference type="Pfam" id="PF00563">
    <property type="entry name" value="EAL"/>
    <property type="match status" value="1"/>
</dbReference>
<name>A0A096CSC9_9FIRM</name>
<dbReference type="Proteomes" id="UP000029622">
    <property type="component" value="Unassembled WGS sequence"/>
</dbReference>
<dbReference type="SMART" id="SM00052">
    <property type="entry name" value="EAL"/>
    <property type="match status" value="1"/>
</dbReference>
<dbReference type="InterPro" id="IPR050706">
    <property type="entry name" value="Cyclic-di-GMP_PDE-like"/>
</dbReference>
<evidence type="ECO:0000259" key="2">
    <source>
        <dbReference type="PROSITE" id="PS50887"/>
    </source>
</evidence>
<proteinExistence type="predicted"/>
<comment type="caution">
    <text evidence="3">The sequence shown here is derived from an EMBL/GenBank/DDBJ whole genome shotgun (WGS) entry which is preliminary data.</text>
</comment>
<dbReference type="PANTHER" id="PTHR33121:SF71">
    <property type="entry name" value="OXYGEN SENSOR PROTEIN DOSP"/>
    <property type="match status" value="1"/>
</dbReference>
<evidence type="ECO:0000313" key="4">
    <source>
        <dbReference type="Proteomes" id="UP000029622"/>
    </source>
</evidence>
<accession>A0A096CSC9</accession>
<dbReference type="EMBL" id="AZTB01000115">
    <property type="protein sequence ID" value="KGG79439.1"/>
    <property type="molecule type" value="Genomic_DNA"/>
</dbReference>
<dbReference type="RefSeq" id="WP_035165186.1">
    <property type="nucleotide sequence ID" value="NZ_AZTB01000115.1"/>
</dbReference>
<dbReference type="SUPFAM" id="SSF141868">
    <property type="entry name" value="EAL domain-like"/>
    <property type="match status" value="1"/>
</dbReference>
<organism evidence="3 4">
    <name type="scientific">Caloranaerobacter azorensis H53214</name>
    <dbReference type="NCBI Taxonomy" id="1156417"/>
    <lineage>
        <taxon>Bacteria</taxon>
        <taxon>Bacillati</taxon>
        <taxon>Bacillota</taxon>
        <taxon>Tissierellia</taxon>
        <taxon>Tissierellales</taxon>
        <taxon>Thermohalobacteraceae</taxon>
        <taxon>Caloranaerobacter</taxon>
    </lineage>
</organism>